<dbReference type="NCBIfam" id="TIGR00786">
    <property type="entry name" value="dctM"/>
    <property type="match status" value="1"/>
</dbReference>
<proteinExistence type="predicted"/>
<comment type="subcellular location">
    <subcellularLocation>
        <location evidence="1">Cell inner membrane</location>
        <topology evidence="1">Multi-pass membrane protein</topology>
    </subcellularLocation>
</comment>
<reference evidence="10" key="1">
    <citation type="submission" date="2012-02" db="EMBL/GenBank/DDBJ databases">
        <title>Complete sequence of Desulfitobacterium dichloroeliminans LMG P-21439.</title>
        <authorList>
            <person name="Lucas S."/>
            <person name="Han J."/>
            <person name="Lapidus A."/>
            <person name="Cheng J.-F."/>
            <person name="Goodwin L."/>
            <person name="Pitluck S."/>
            <person name="Peters L."/>
            <person name="Ovchinnikova G."/>
            <person name="Teshima H."/>
            <person name="Detter J.C."/>
            <person name="Han C."/>
            <person name="Tapia R."/>
            <person name="Land M."/>
            <person name="Hauser L."/>
            <person name="Kyrpides N."/>
            <person name="Ivanova N."/>
            <person name="Pagani I."/>
            <person name="Kruse T."/>
            <person name="de Vos W.M."/>
            <person name="Boon N."/>
            <person name="Smidt H."/>
            <person name="Woyke T."/>
        </authorList>
    </citation>
    <scope>NUCLEOTIDE SEQUENCE [LARGE SCALE GENOMIC DNA]</scope>
    <source>
        <strain evidence="10">LMG P-21439 / DCA1</strain>
    </source>
</reference>
<feature type="transmembrane region" description="Helical" evidence="7">
    <location>
        <begin position="368"/>
        <end position="392"/>
    </location>
</feature>
<name>L0FAJ5_DESDL</name>
<feature type="transmembrane region" description="Helical" evidence="7">
    <location>
        <begin position="222"/>
        <end position="245"/>
    </location>
</feature>
<keyword evidence="4 7" id="KW-0812">Transmembrane</keyword>
<feature type="domain" description="TRAP C4-dicarboxylate transport system permease DctM subunit" evidence="8">
    <location>
        <begin position="12"/>
        <end position="431"/>
    </location>
</feature>
<dbReference type="Proteomes" id="UP000010797">
    <property type="component" value="Chromosome"/>
</dbReference>
<feature type="transmembrane region" description="Helical" evidence="7">
    <location>
        <begin position="99"/>
        <end position="129"/>
    </location>
</feature>
<feature type="transmembrane region" description="Helical" evidence="7">
    <location>
        <begin position="6"/>
        <end position="39"/>
    </location>
</feature>
<dbReference type="PANTHER" id="PTHR33362">
    <property type="entry name" value="SIALIC ACID TRAP TRANSPORTER PERMEASE PROTEIN SIAT-RELATED"/>
    <property type="match status" value="1"/>
</dbReference>
<keyword evidence="3" id="KW-0997">Cell inner membrane</keyword>
<organism evidence="9 10">
    <name type="scientific">Desulfitobacterium dichloroeliminans (strain LMG P-21439 / DCA1)</name>
    <dbReference type="NCBI Taxonomy" id="871963"/>
    <lineage>
        <taxon>Bacteria</taxon>
        <taxon>Bacillati</taxon>
        <taxon>Bacillota</taxon>
        <taxon>Clostridia</taxon>
        <taxon>Eubacteriales</taxon>
        <taxon>Desulfitobacteriaceae</taxon>
        <taxon>Desulfitobacterium</taxon>
    </lineage>
</organism>
<feature type="transmembrane region" description="Helical" evidence="7">
    <location>
        <begin position="60"/>
        <end position="79"/>
    </location>
</feature>
<evidence type="ECO:0000256" key="4">
    <source>
        <dbReference type="ARBA" id="ARBA00022692"/>
    </source>
</evidence>
<dbReference type="RefSeq" id="WP_015262934.1">
    <property type="nucleotide sequence ID" value="NC_019903.1"/>
</dbReference>
<dbReference type="EMBL" id="CP003344">
    <property type="protein sequence ID" value="AGA69963.1"/>
    <property type="molecule type" value="Genomic_DNA"/>
</dbReference>
<dbReference type="STRING" id="871963.Desdi_2543"/>
<dbReference type="AlphaFoldDB" id="L0FAJ5"/>
<dbReference type="KEGG" id="ddl:Desdi_2543"/>
<feature type="transmembrane region" description="Helical" evidence="7">
    <location>
        <begin position="251"/>
        <end position="269"/>
    </location>
</feature>
<protein>
    <submittedName>
        <fullName evidence="9">TRAP transporter, DctM subunit</fullName>
    </submittedName>
</protein>
<gene>
    <name evidence="9" type="ordered locus">Desdi_2543</name>
</gene>
<dbReference type="OrthoDB" id="9772674at2"/>
<feature type="transmembrane region" description="Helical" evidence="7">
    <location>
        <begin position="412"/>
        <end position="435"/>
    </location>
</feature>
<keyword evidence="6 7" id="KW-0472">Membrane</keyword>
<dbReference type="Pfam" id="PF06808">
    <property type="entry name" value="DctM"/>
    <property type="match status" value="1"/>
</dbReference>
<evidence type="ECO:0000256" key="7">
    <source>
        <dbReference type="SAM" id="Phobius"/>
    </source>
</evidence>
<dbReference type="InterPro" id="IPR004681">
    <property type="entry name" value="TRAP_DctM"/>
</dbReference>
<feature type="transmembrane region" description="Helical" evidence="7">
    <location>
        <begin position="290"/>
        <end position="314"/>
    </location>
</feature>
<evidence type="ECO:0000256" key="2">
    <source>
        <dbReference type="ARBA" id="ARBA00022475"/>
    </source>
</evidence>
<dbReference type="PANTHER" id="PTHR33362:SF7">
    <property type="entry name" value="SLL1103 PROTEIN"/>
    <property type="match status" value="1"/>
</dbReference>
<evidence type="ECO:0000256" key="1">
    <source>
        <dbReference type="ARBA" id="ARBA00004429"/>
    </source>
</evidence>
<dbReference type="eggNOG" id="COG4664">
    <property type="taxonomic scope" value="Bacteria"/>
</dbReference>
<keyword evidence="5 7" id="KW-1133">Transmembrane helix</keyword>
<evidence type="ECO:0000256" key="5">
    <source>
        <dbReference type="ARBA" id="ARBA00022989"/>
    </source>
</evidence>
<feature type="transmembrane region" description="Helical" evidence="7">
    <location>
        <begin position="141"/>
        <end position="165"/>
    </location>
</feature>
<evidence type="ECO:0000256" key="3">
    <source>
        <dbReference type="ARBA" id="ARBA00022519"/>
    </source>
</evidence>
<keyword evidence="2" id="KW-1003">Cell membrane</keyword>
<dbReference type="HOGENOM" id="CLU_019824_4_0_9"/>
<feature type="transmembrane region" description="Helical" evidence="7">
    <location>
        <begin position="177"/>
        <end position="201"/>
    </location>
</feature>
<dbReference type="GO" id="GO:0022857">
    <property type="term" value="F:transmembrane transporter activity"/>
    <property type="evidence" value="ECO:0007669"/>
    <property type="project" value="TreeGrafter"/>
</dbReference>
<accession>L0FAJ5</accession>
<evidence type="ECO:0000259" key="8">
    <source>
        <dbReference type="Pfam" id="PF06808"/>
    </source>
</evidence>
<evidence type="ECO:0000313" key="10">
    <source>
        <dbReference type="Proteomes" id="UP000010797"/>
    </source>
</evidence>
<evidence type="ECO:0000256" key="6">
    <source>
        <dbReference type="ARBA" id="ARBA00023136"/>
    </source>
</evidence>
<dbReference type="InterPro" id="IPR010656">
    <property type="entry name" value="DctM"/>
</dbReference>
<dbReference type="PIRSF" id="PIRSF006066">
    <property type="entry name" value="HI0050"/>
    <property type="match status" value="1"/>
</dbReference>
<feature type="transmembrane region" description="Helical" evidence="7">
    <location>
        <begin position="326"/>
        <end position="356"/>
    </location>
</feature>
<sequence length="440" mass="47553">MTPETALIIVAMGFLVVLLLGYPLTFTLGGLAVIFGFTMWDNPGVLNLFNRTILNVGSNVSYVSCILFIFMGCILERSGAADDMFESMYIIFGRIRGGLAIGTVVICTLLAAATGIIGASITMMTMLALPTMMRYKYNRKLSFGTIMAAGCLGTIIPPSIILVIYGAQAQISIGKLFAGGIGAGLLLSGLYLAYIVIRTLINPEMGPPISKEEADKYSTRDKLILILKTIVPTLGLIVLVLGSILKGVATPTEAAALGCVGSMFIALAYKRLNWKMIQEACFETMKTNAMIMWIILAASMFTAVFLGLGGAQVITNFVTSLDVSRWVIFAVVAIILLIMGMFIDSYGVLLIGIPVFTPIVYALGFDPIWFAIMFAVLIQASYLSPPFAYAAFYLKGVAKENINISEVYSATFPFLGLQILAIILLCIFPQIITYLPSIMY</sequence>
<keyword evidence="10" id="KW-1185">Reference proteome</keyword>
<evidence type="ECO:0000313" key="9">
    <source>
        <dbReference type="EMBL" id="AGA69963.1"/>
    </source>
</evidence>
<dbReference type="GO" id="GO:0005886">
    <property type="term" value="C:plasma membrane"/>
    <property type="evidence" value="ECO:0007669"/>
    <property type="project" value="UniProtKB-SubCell"/>
</dbReference>